<dbReference type="EMBL" id="CAJOBD010007118">
    <property type="protein sequence ID" value="CAF4078577.1"/>
    <property type="molecule type" value="Genomic_DNA"/>
</dbReference>
<accession>A0A819THZ1</accession>
<organism evidence="2 3">
    <name type="scientific">Rotaria sordida</name>
    <dbReference type="NCBI Taxonomy" id="392033"/>
    <lineage>
        <taxon>Eukaryota</taxon>
        <taxon>Metazoa</taxon>
        <taxon>Spiralia</taxon>
        <taxon>Gnathifera</taxon>
        <taxon>Rotifera</taxon>
        <taxon>Eurotatoria</taxon>
        <taxon>Bdelloidea</taxon>
        <taxon>Philodinida</taxon>
        <taxon>Philodinidae</taxon>
        <taxon>Rotaria</taxon>
    </lineage>
</organism>
<protein>
    <submittedName>
        <fullName evidence="2">Uncharacterized protein</fullName>
    </submittedName>
</protein>
<evidence type="ECO:0000313" key="2">
    <source>
        <dbReference type="EMBL" id="CAF4078577.1"/>
    </source>
</evidence>
<feature type="non-terminal residue" evidence="2">
    <location>
        <position position="51"/>
    </location>
</feature>
<proteinExistence type="predicted"/>
<dbReference type="Proteomes" id="UP000663864">
    <property type="component" value="Unassembled WGS sequence"/>
</dbReference>
<dbReference type="EMBL" id="CAJNOT010005147">
    <property type="protein sequence ID" value="CAF1456850.1"/>
    <property type="molecule type" value="Genomic_DNA"/>
</dbReference>
<sequence>MIESGQWRLCDIITGDETWVYHRGIDSKQSNMTWCAEGASSTTVVRRGEHD</sequence>
<comment type="caution">
    <text evidence="2">The sequence shown here is derived from an EMBL/GenBank/DDBJ whole genome shotgun (WGS) entry which is preliminary data.</text>
</comment>
<evidence type="ECO:0000313" key="3">
    <source>
        <dbReference type="Proteomes" id="UP000663836"/>
    </source>
</evidence>
<dbReference type="Proteomes" id="UP000663836">
    <property type="component" value="Unassembled WGS sequence"/>
</dbReference>
<evidence type="ECO:0000313" key="1">
    <source>
        <dbReference type="EMBL" id="CAF1456850.1"/>
    </source>
</evidence>
<gene>
    <name evidence="2" type="ORF">JBS370_LOCUS30570</name>
    <name evidence="1" type="ORF">ZHD862_LOCUS35511</name>
</gene>
<name>A0A819THZ1_9BILA</name>
<dbReference type="AlphaFoldDB" id="A0A819THZ1"/>
<reference evidence="2" key="1">
    <citation type="submission" date="2021-02" db="EMBL/GenBank/DDBJ databases">
        <authorList>
            <person name="Nowell W R."/>
        </authorList>
    </citation>
    <scope>NUCLEOTIDE SEQUENCE</scope>
</reference>